<dbReference type="RefSeq" id="WP_189104258.1">
    <property type="nucleotide sequence ID" value="NZ_BMQO01000034.1"/>
</dbReference>
<organism evidence="1 2">
    <name type="scientific">Deinococcus knuensis</name>
    <dbReference type="NCBI Taxonomy" id="1837380"/>
    <lineage>
        <taxon>Bacteria</taxon>
        <taxon>Thermotogati</taxon>
        <taxon>Deinococcota</taxon>
        <taxon>Deinococci</taxon>
        <taxon>Deinococcales</taxon>
        <taxon>Deinococcaceae</taxon>
        <taxon>Deinococcus</taxon>
    </lineage>
</organism>
<name>A0ABQ2SYY2_9DEIO</name>
<evidence type="ECO:0008006" key="3">
    <source>
        <dbReference type="Google" id="ProtNLM"/>
    </source>
</evidence>
<evidence type="ECO:0000313" key="2">
    <source>
        <dbReference type="Proteomes" id="UP000620633"/>
    </source>
</evidence>
<accession>A0ABQ2SYY2</accession>
<reference evidence="2" key="1">
    <citation type="journal article" date="2019" name="Int. J. Syst. Evol. Microbiol.">
        <title>The Global Catalogue of Microorganisms (GCM) 10K type strain sequencing project: providing services to taxonomists for standard genome sequencing and annotation.</title>
        <authorList>
            <consortium name="The Broad Institute Genomics Platform"/>
            <consortium name="The Broad Institute Genome Sequencing Center for Infectious Disease"/>
            <person name="Wu L."/>
            <person name="Ma J."/>
        </authorList>
    </citation>
    <scope>NUCLEOTIDE SEQUENCE [LARGE SCALE GENOMIC DNA]</scope>
    <source>
        <strain evidence="2">JCM 31406</strain>
    </source>
</reference>
<gene>
    <name evidence="1" type="ORF">GCM10008961_37190</name>
</gene>
<keyword evidence="2" id="KW-1185">Reference proteome</keyword>
<dbReference type="EMBL" id="BMQO01000034">
    <property type="protein sequence ID" value="GGS42537.1"/>
    <property type="molecule type" value="Genomic_DNA"/>
</dbReference>
<evidence type="ECO:0000313" key="1">
    <source>
        <dbReference type="EMBL" id="GGS42537.1"/>
    </source>
</evidence>
<comment type="caution">
    <text evidence="1">The sequence shown here is derived from an EMBL/GenBank/DDBJ whole genome shotgun (WGS) entry which is preliminary data.</text>
</comment>
<proteinExistence type="predicted"/>
<dbReference type="Pfam" id="PF10134">
    <property type="entry name" value="RPA"/>
    <property type="match status" value="1"/>
</dbReference>
<dbReference type="InterPro" id="IPR018777">
    <property type="entry name" value="Replication_initiator_prot_A"/>
</dbReference>
<sequence length="430" mass="47312">MDIRVNELDLTRAGVISVQRSLPSSDTSWQVDYAIGEVMYRVNGNAFYGRPHGQDADILLAIQTLFFRAGCPDTNSIEVMGSTLLALSGHPKNGQYYSRLRDSLLRLWGVKWTMVRTRWDEQRSRHQGDTTATSLIAELRLVDQSTGQHRPFEERELSESCPIEITLVPSFAASIRAGLFQILDGELLSRLGQPQARSLYRVLQAHRVMPDGSLSSELTLPLADWLIACGLEGERTDNAKRMLELAHERLKAEGYLHQVAFTGRGRSGQVSYAFSAMPEPEVVERLTERGVTRPVAEALAADHPERVGAALNVIDERLGTGWKPRSLAASVVDAVRNPAKWGYGVQTADKRISKSSKAKKAQETSQEVPADPRQTALVLLRLKLGRAPSAAAAKAVEGLSEQAVSTLREALERPKTEGLKLAQALLSTDL</sequence>
<dbReference type="Proteomes" id="UP000620633">
    <property type="component" value="Unassembled WGS sequence"/>
</dbReference>
<protein>
    <recommendedName>
        <fullName evidence="3">Plasmid replication initiator protein</fullName>
    </recommendedName>
</protein>